<feature type="transmembrane region" description="Helical" evidence="2">
    <location>
        <begin position="150"/>
        <end position="169"/>
    </location>
</feature>
<keyword evidence="2" id="KW-0812">Transmembrane</keyword>
<dbReference type="AlphaFoldDB" id="A0A9P1MZH9"/>
<evidence type="ECO:0000256" key="1">
    <source>
        <dbReference type="SAM" id="MobiDB-lite"/>
    </source>
</evidence>
<dbReference type="Proteomes" id="UP001152747">
    <property type="component" value="Unassembled WGS sequence"/>
</dbReference>
<evidence type="ECO:0000313" key="4">
    <source>
        <dbReference type="Proteomes" id="UP001152747"/>
    </source>
</evidence>
<name>A0A9P1MZH9_9PELO</name>
<feature type="transmembrane region" description="Helical" evidence="2">
    <location>
        <begin position="39"/>
        <end position="63"/>
    </location>
</feature>
<feature type="compositionally biased region" description="Polar residues" evidence="1">
    <location>
        <begin position="7"/>
        <end position="18"/>
    </location>
</feature>
<protein>
    <submittedName>
        <fullName evidence="3">Uncharacterized protein</fullName>
    </submittedName>
</protein>
<evidence type="ECO:0000256" key="2">
    <source>
        <dbReference type="SAM" id="Phobius"/>
    </source>
</evidence>
<dbReference type="EMBL" id="CANHGI010000003">
    <property type="protein sequence ID" value="CAI5444488.1"/>
    <property type="molecule type" value="Genomic_DNA"/>
</dbReference>
<sequence>MERSEISETTEILSNPNDDSFPHPPNFAPPTTLRRTPMVGFITFLVATKITTFLVYTVLLIVAELFLHVSFFWTVFAFSIAEVVLIGITVFHLVHPTLTVVFVIIGSEMLLGMVKILFAIFLEYFDGGKNCVELQNCVMLNISENERFSLFWFCSITALYDYFLALIFITHSPQMHYFESGDQYLF</sequence>
<keyword evidence="2" id="KW-1133">Transmembrane helix</keyword>
<feature type="region of interest" description="Disordered" evidence="1">
    <location>
        <begin position="1"/>
        <end position="26"/>
    </location>
</feature>
<feature type="transmembrane region" description="Helical" evidence="2">
    <location>
        <begin position="98"/>
        <end position="122"/>
    </location>
</feature>
<feature type="transmembrane region" description="Helical" evidence="2">
    <location>
        <begin position="69"/>
        <end position="91"/>
    </location>
</feature>
<accession>A0A9P1MZH9</accession>
<comment type="caution">
    <text evidence="3">The sequence shown here is derived from an EMBL/GenBank/DDBJ whole genome shotgun (WGS) entry which is preliminary data.</text>
</comment>
<keyword evidence="4" id="KW-1185">Reference proteome</keyword>
<keyword evidence="2" id="KW-0472">Membrane</keyword>
<dbReference type="OrthoDB" id="5861670at2759"/>
<organism evidence="3 4">
    <name type="scientific">Caenorhabditis angaria</name>
    <dbReference type="NCBI Taxonomy" id="860376"/>
    <lineage>
        <taxon>Eukaryota</taxon>
        <taxon>Metazoa</taxon>
        <taxon>Ecdysozoa</taxon>
        <taxon>Nematoda</taxon>
        <taxon>Chromadorea</taxon>
        <taxon>Rhabditida</taxon>
        <taxon>Rhabditina</taxon>
        <taxon>Rhabditomorpha</taxon>
        <taxon>Rhabditoidea</taxon>
        <taxon>Rhabditidae</taxon>
        <taxon>Peloderinae</taxon>
        <taxon>Caenorhabditis</taxon>
    </lineage>
</organism>
<proteinExistence type="predicted"/>
<reference evidence="3" key="1">
    <citation type="submission" date="2022-11" db="EMBL/GenBank/DDBJ databases">
        <authorList>
            <person name="Kikuchi T."/>
        </authorList>
    </citation>
    <scope>NUCLEOTIDE SEQUENCE</scope>
    <source>
        <strain evidence="3">PS1010</strain>
    </source>
</reference>
<gene>
    <name evidence="3" type="ORF">CAMP_LOCUS7125</name>
</gene>
<evidence type="ECO:0000313" key="3">
    <source>
        <dbReference type="EMBL" id="CAI5444488.1"/>
    </source>
</evidence>